<evidence type="ECO:0000313" key="10">
    <source>
        <dbReference type="EMBL" id="PHN06225.1"/>
    </source>
</evidence>
<keyword evidence="3 8" id="KW-0489">Methyltransferase</keyword>
<dbReference type="PANTHER" id="PTHR45790:SF3">
    <property type="entry name" value="S-ADENOSYL-L-METHIONINE-DEPENDENT UROPORPHYRINOGEN III METHYLTRANSFERASE, CHLOROPLASTIC"/>
    <property type="match status" value="1"/>
</dbReference>
<dbReference type="FunFam" id="3.40.1010.10:FF:000001">
    <property type="entry name" value="Siroheme synthase"/>
    <property type="match status" value="1"/>
</dbReference>
<reference evidence="10 11" key="1">
    <citation type="submission" date="2017-10" db="EMBL/GenBank/DDBJ databases">
        <title>The draft genome sequence of Lewinella nigricans NBRC 102662.</title>
        <authorList>
            <person name="Wang K."/>
        </authorList>
    </citation>
    <scope>NUCLEOTIDE SEQUENCE [LARGE SCALE GENOMIC DNA]</scope>
    <source>
        <strain evidence="10 11">NBRC 102662</strain>
    </source>
</reference>
<dbReference type="Pfam" id="PF00590">
    <property type="entry name" value="TP_methylase"/>
    <property type="match status" value="1"/>
</dbReference>
<dbReference type="OrthoDB" id="9815856at2"/>
<dbReference type="RefSeq" id="WP_099150209.1">
    <property type="nucleotide sequence ID" value="NZ_PDUD01000018.1"/>
</dbReference>
<dbReference type="NCBIfam" id="TIGR01469">
    <property type="entry name" value="cobA_cysG_Cterm"/>
    <property type="match status" value="1"/>
</dbReference>
<comment type="pathway">
    <text evidence="7">Porphyrin-containing compound metabolism; siroheme biosynthesis; precorrin-2 from uroporphyrinogen III: step 1/1.</text>
</comment>
<feature type="domain" description="Tetrapyrrole methylase" evidence="9">
    <location>
        <begin position="8"/>
        <end position="217"/>
    </location>
</feature>
<dbReference type="NCBIfam" id="NF004790">
    <property type="entry name" value="PRK06136.1"/>
    <property type="match status" value="1"/>
</dbReference>
<dbReference type="InterPro" id="IPR035996">
    <property type="entry name" value="4pyrrol_Methylase_sf"/>
</dbReference>
<dbReference type="InterPro" id="IPR014777">
    <property type="entry name" value="4pyrrole_Mease_sub1"/>
</dbReference>
<dbReference type="PROSITE" id="PS00839">
    <property type="entry name" value="SUMT_1"/>
    <property type="match status" value="1"/>
</dbReference>
<proteinExistence type="inferred from homology"/>
<comment type="similarity">
    <text evidence="1 8">Belongs to the precorrin methyltransferase family.</text>
</comment>
<evidence type="ECO:0000256" key="5">
    <source>
        <dbReference type="ARBA" id="ARBA00022691"/>
    </source>
</evidence>
<organism evidence="10 11">
    <name type="scientific">Flavilitoribacter nigricans (strain ATCC 23147 / DSM 23189 / NBRC 102662 / NCIMB 1420 / SS-2)</name>
    <name type="common">Lewinella nigricans</name>
    <dbReference type="NCBI Taxonomy" id="1122177"/>
    <lineage>
        <taxon>Bacteria</taxon>
        <taxon>Pseudomonadati</taxon>
        <taxon>Bacteroidota</taxon>
        <taxon>Saprospiria</taxon>
        <taxon>Saprospirales</taxon>
        <taxon>Lewinellaceae</taxon>
        <taxon>Flavilitoribacter</taxon>
    </lineage>
</organism>
<dbReference type="GO" id="GO:0019354">
    <property type="term" value="P:siroheme biosynthetic process"/>
    <property type="evidence" value="ECO:0007669"/>
    <property type="project" value="InterPro"/>
</dbReference>
<name>A0A2D0NCK3_FLAN2</name>
<evidence type="ECO:0000256" key="7">
    <source>
        <dbReference type="ARBA" id="ARBA00025705"/>
    </source>
</evidence>
<dbReference type="AlphaFoldDB" id="A0A2D0NCK3"/>
<dbReference type="Gene3D" id="3.40.1010.10">
    <property type="entry name" value="Cobalt-precorrin-4 Transmethylase, Domain 1"/>
    <property type="match status" value="1"/>
</dbReference>
<keyword evidence="11" id="KW-1185">Reference proteome</keyword>
<sequence length="261" mass="28308">MSYHPQPKVSLVGAGPGDPDLITVKGWKALQNADVVLYDALVSPELLEEAPAKAVKIYVGKRAGKHSYKQEEINRLMLECAMKYGHVVRLKGGDPFVFGRGHEEMTYLAGYGVPVYVIPGISSSISLPALQGVPVTRRHLNESFWVLTGTTRAGTLSSDVSLAVKSSATVIILMGIRRLREIAELYRSEGRADIPAMVIQNGSLPEERSAVGTIGELPALAEAQQIGTPGIIVIGETVRLHRDFSKTLFQLNSLHQELVAQ</sequence>
<evidence type="ECO:0000259" key="9">
    <source>
        <dbReference type="Pfam" id="PF00590"/>
    </source>
</evidence>
<dbReference type="Gene3D" id="3.30.950.10">
    <property type="entry name" value="Methyltransferase, Cobalt-precorrin-4 Transmethylase, Domain 2"/>
    <property type="match status" value="1"/>
</dbReference>
<dbReference type="Proteomes" id="UP000223913">
    <property type="component" value="Unassembled WGS sequence"/>
</dbReference>
<dbReference type="PANTHER" id="PTHR45790">
    <property type="entry name" value="SIROHEME SYNTHASE-RELATED"/>
    <property type="match status" value="1"/>
</dbReference>
<dbReference type="InterPro" id="IPR006366">
    <property type="entry name" value="CobA/CysG_C"/>
</dbReference>
<evidence type="ECO:0000256" key="8">
    <source>
        <dbReference type="RuleBase" id="RU003960"/>
    </source>
</evidence>
<dbReference type="InterPro" id="IPR014776">
    <property type="entry name" value="4pyrrole_Mease_sub2"/>
</dbReference>
<dbReference type="InterPro" id="IPR003043">
    <property type="entry name" value="Uropor_MeTrfase_CS"/>
</dbReference>
<dbReference type="PROSITE" id="PS00840">
    <property type="entry name" value="SUMT_2"/>
    <property type="match status" value="1"/>
</dbReference>
<dbReference type="EMBL" id="PDUD01000018">
    <property type="protein sequence ID" value="PHN06225.1"/>
    <property type="molecule type" value="Genomic_DNA"/>
</dbReference>
<keyword evidence="5" id="KW-0949">S-adenosyl-L-methionine</keyword>
<evidence type="ECO:0000256" key="1">
    <source>
        <dbReference type="ARBA" id="ARBA00005879"/>
    </source>
</evidence>
<dbReference type="GO" id="GO:0004851">
    <property type="term" value="F:uroporphyrin-III C-methyltransferase activity"/>
    <property type="evidence" value="ECO:0007669"/>
    <property type="project" value="UniProtKB-EC"/>
</dbReference>
<dbReference type="GO" id="GO:0032259">
    <property type="term" value="P:methylation"/>
    <property type="evidence" value="ECO:0007669"/>
    <property type="project" value="UniProtKB-KW"/>
</dbReference>
<evidence type="ECO:0000256" key="3">
    <source>
        <dbReference type="ARBA" id="ARBA00022603"/>
    </source>
</evidence>
<evidence type="ECO:0000256" key="4">
    <source>
        <dbReference type="ARBA" id="ARBA00022679"/>
    </source>
</evidence>
<keyword evidence="6" id="KW-0627">Porphyrin biosynthesis</keyword>
<accession>A0A2D0NCK3</accession>
<keyword evidence="4 8" id="KW-0808">Transferase</keyword>
<evidence type="ECO:0000256" key="6">
    <source>
        <dbReference type="ARBA" id="ARBA00023244"/>
    </source>
</evidence>
<comment type="caution">
    <text evidence="10">The sequence shown here is derived from an EMBL/GenBank/DDBJ whole genome shotgun (WGS) entry which is preliminary data.</text>
</comment>
<dbReference type="InterPro" id="IPR000878">
    <property type="entry name" value="4pyrrol_Mease"/>
</dbReference>
<protein>
    <recommendedName>
        <fullName evidence="2">uroporphyrinogen-III C-methyltransferase</fullName>
        <ecNumber evidence="2">2.1.1.107</ecNumber>
    </recommendedName>
</protein>
<gene>
    <name evidence="10" type="primary">cobA</name>
    <name evidence="10" type="ORF">CRP01_11625</name>
</gene>
<dbReference type="SUPFAM" id="SSF53790">
    <property type="entry name" value="Tetrapyrrole methylase"/>
    <property type="match status" value="1"/>
</dbReference>
<dbReference type="EC" id="2.1.1.107" evidence="2"/>
<evidence type="ECO:0000313" key="11">
    <source>
        <dbReference type="Proteomes" id="UP000223913"/>
    </source>
</evidence>
<dbReference type="InterPro" id="IPR050161">
    <property type="entry name" value="Siro_Cobalamin_biosynth"/>
</dbReference>
<dbReference type="CDD" id="cd11642">
    <property type="entry name" value="SUMT"/>
    <property type="match status" value="1"/>
</dbReference>
<evidence type="ECO:0000256" key="2">
    <source>
        <dbReference type="ARBA" id="ARBA00012162"/>
    </source>
</evidence>